<dbReference type="Proteomes" id="UP000198379">
    <property type="component" value="Unassembled WGS sequence"/>
</dbReference>
<dbReference type="AlphaFoldDB" id="A0A238Z270"/>
<evidence type="ECO:0008006" key="3">
    <source>
        <dbReference type="Google" id="ProtNLM"/>
    </source>
</evidence>
<proteinExistence type="predicted"/>
<evidence type="ECO:0000313" key="1">
    <source>
        <dbReference type="EMBL" id="SNR77477.1"/>
    </source>
</evidence>
<dbReference type="EMBL" id="FZNY01000002">
    <property type="protein sequence ID" value="SNR77477.1"/>
    <property type="molecule type" value="Genomic_DNA"/>
</dbReference>
<organism evidence="1 2">
    <name type="scientific">Dokdonia pacifica</name>
    <dbReference type="NCBI Taxonomy" id="1627892"/>
    <lineage>
        <taxon>Bacteria</taxon>
        <taxon>Pseudomonadati</taxon>
        <taxon>Bacteroidota</taxon>
        <taxon>Flavobacteriia</taxon>
        <taxon>Flavobacteriales</taxon>
        <taxon>Flavobacteriaceae</taxon>
        <taxon>Dokdonia</taxon>
    </lineage>
</organism>
<dbReference type="OrthoDB" id="1160533at2"/>
<sequence length="297" mass="34186">MKKYIQLSVILCVIISIQACKSVDLRSEDLKSQNITNAEQKGKALLQQAKLAMGYDKLATSEVYQVDALFNWKGAWLLFPMNAFPGNNNKDLKLKFATNSFDGQLEYLEGRKKGTIQGVQSWHGYKKEVGSDFLKQHEHDRYIWGLATYHYLLEAPMHLPDAEIIRYSGTKQLDGIVYETVYVTWGSETPNKQYDRFLAYIHPETKFIDLLEVTINDFFLPMPKGMQHATARYERKKTSIGAYLPSNVTIQLKAPKKAESKVYSFSLENYEFDSFEKETLYPIEGLTYYGFSKPVTE</sequence>
<accession>A0A238Z270</accession>
<evidence type="ECO:0000313" key="2">
    <source>
        <dbReference type="Proteomes" id="UP000198379"/>
    </source>
</evidence>
<reference evidence="1 2" key="1">
    <citation type="submission" date="2017-06" db="EMBL/GenBank/DDBJ databases">
        <authorList>
            <person name="Kim H.J."/>
            <person name="Triplett B.A."/>
        </authorList>
    </citation>
    <scope>NUCLEOTIDE SEQUENCE [LARGE SCALE GENOMIC DNA]</scope>
    <source>
        <strain evidence="1 2">DSM 25597</strain>
    </source>
</reference>
<dbReference type="PROSITE" id="PS51257">
    <property type="entry name" value="PROKAR_LIPOPROTEIN"/>
    <property type="match status" value="1"/>
</dbReference>
<gene>
    <name evidence="1" type="ORF">SAMN06265376_102553</name>
</gene>
<keyword evidence="2" id="KW-1185">Reference proteome</keyword>
<dbReference type="RefSeq" id="WP_089371290.1">
    <property type="nucleotide sequence ID" value="NZ_BMEP01000001.1"/>
</dbReference>
<name>A0A238Z270_9FLAO</name>
<protein>
    <recommendedName>
        <fullName evidence="3">Lipoprotein</fullName>
    </recommendedName>
</protein>